<evidence type="ECO:0000313" key="2">
    <source>
        <dbReference type="EMBL" id="CAK84788.1"/>
    </source>
</evidence>
<dbReference type="HOGENOM" id="CLU_1581562_0_0_1"/>
<dbReference type="RefSeq" id="XP_001452185.1">
    <property type="nucleotide sequence ID" value="XM_001452148.1"/>
</dbReference>
<reference evidence="2 3" key="1">
    <citation type="journal article" date="2006" name="Nature">
        <title>Global trends of whole-genome duplications revealed by the ciliate Paramecium tetraurelia.</title>
        <authorList>
            <consortium name="Genoscope"/>
            <person name="Aury J.-M."/>
            <person name="Jaillon O."/>
            <person name="Duret L."/>
            <person name="Noel B."/>
            <person name="Jubin C."/>
            <person name="Porcel B.M."/>
            <person name="Segurens B."/>
            <person name="Daubin V."/>
            <person name="Anthouard V."/>
            <person name="Aiach N."/>
            <person name="Arnaiz O."/>
            <person name="Billaut A."/>
            <person name="Beisson J."/>
            <person name="Blanc I."/>
            <person name="Bouhouche K."/>
            <person name="Camara F."/>
            <person name="Duharcourt S."/>
            <person name="Guigo R."/>
            <person name="Gogendeau D."/>
            <person name="Katinka M."/>
            <person name="Keller A.-M."/>
            <person name="Kissmehl R."/>
            <person name="Klotz C."/>
            <person name="Koll F."/>
            <person name="Le Moue A."/>
            <person name="Lepere C."/>
            <person name="Malinsky S."/>
            <person name="Nowacki M."/>
            <person name="Nowak J.K."/>
            <person name="Plattner H."/>
            <person name="Poulain J."/>
            <person name="Ruiz F."/>
            <person name="Serrano V."/>
            <person name="Zagulski M."/>
            <person name="Dessen P."/>
            <person name="Betermier M."/>
            <person name="Weissenbach J."/>
            <person name="Scarpelli C."/>
            <person name="Schachter V."/>
            <person name="Sperling L."/>
            <person name="Meyer E."/>
            <person name="Cohen J."/>
            <person name="Wincker P."/>
        </authorList>
    </citation>
    <scope>NUCLEOTIDE SEQUENCE [LARGE SCALE GENOMIC DNA]</scope>
    <source>
        <strain evidence="2 3">Stock d4-2</strain>
    </source>
</reference>
<gene>
    <name evidence="2" type="ORF">GSPATT00039696001</name>
</gene>
<dbReference type="KEGG" id="ptm:GSPATT00039696001"/>
<keyword evidence="1" id="KW-1133">Transmembrane helix</keyword>
<dbReference type="EMBL" id="CT868520">
    <property type="protein sequence ID" value="CAK84788.1"/>
    <property type="molecule type" value="Genomic_DNA"/>
</dbReference>
<dbReference type="PANTHER" id="PTHR11319:SF35">
    <property type="entry name" value="OUTER MEMBRANE PROTEIN PMPC-RELATED"/>
    <property type="match status" value="1"/>
</dbReference>
<dbReference type="InParanoid" id="A0DP21"/>
<dbReference type="Proteomes" id="UP000000600">
    <property type="component" value="Unassembled WGS sequence"/>
</dbReference>
<evidence type="ECO:0000256" key="1">
    <source>
        <dbReference type="SAM" id="Phobius"/>
    </source>
</evidence>
<dbReference type="GeneID" id="5037970"/>
<dbReference type="OMA" id="ENYIFRP"/>
<feature type="transmembrane region" description="Helical" evidence="1">
    <location>
        <begin position="53"/>
        <end position="73"/>
    </location>
</feature>
<keyword evidence="3" id="KW-1185">Reference proteome</keyword>
<dbReference type="AlphaFoldDB" id="A0DP21"/>
<dbReference type="OrthoDB" id="320054at2759"/>
<sequence length="169" mass="20145">MNYNRNELENYIFRPHVSYLHNEYKKKTYYWEQIKLSKRAIMILILTYFETKIHLKVSLIGLSLIIYQLLAINKKPFIITKFNKLDLSSGQICSISISLSAIKYESEQLNNLGISLAFQTCLIVLLLMITFPFIESIVKIYYKKYMLVIMKIFKFNFQIHEIYKFIIST</sequence>
<keyword evidence="1" id="KW-0812">Transmembrane</keyword>
<proteinExistence type="predicted"/>
<name>A0DP21_PARTE</name>
<accession>A0DP21</accession>
<protein>
    <submittedName>
        <fullName evidence="2">Uncharacterized protein</fullName>
    </submittedName>
</protein>
<feature type="transmembrane region" description="Helical" evidence="1">
    <location>
        <begin position="116"/>
        <end position="142"/>
    </location>
</feature>
<dbReference type="PANTHER" id="PTHR11319">
    <property type="entry name" value="G PROTEIN-COUPLED RECEPTOR-RELATED"/>
    <property type="match status" value="1"/>
</dbReference>
<keyword evidence="1" id="KW-0472">Membrane</keyword>
<evidence type="ECO:0000313" key="3">
    <source>
        <dbReference type="Proteomes" id="UP000000600"/>
    </source>
</evidence>
<organism evidence="2 3">
    <name type="scientific">Paramecium tetraurelia</name>
    <dbReference type="NCBI Taxonomy" id="5888"/>
    <lineage>
        <taxon>Eukaryota</taxon>
        <taxon>Sar</taxon>
        <taxon>Alveolata</taxon>
        <taxon>Ciliophora</taxon>
        <taxon>Intramacronucleata</taxon>
        <taxon>Oligohymenophorea</taxon>
        <taxon>Peniculida</taxon>
        <taxon>Parameciidae</taxon>
        <taxon>Paramecium</taxon>
    </lineage>
</organism>